<evidence type="ECO:0000256" key="1">
    <source>
        <dbReference type="SAM" id="Phobius"/>
    </source>
</evidence>
<keyword evidence="1" id="KW-0472">Membrane</keyword>
<keyword evidence="1" id="KW-0812">Transmembrane</keyword>
<comment type="caution">
    <text evidence="2">The sequence shown here is derived from an EMBL/GenBank/DDBJ whole genome shotgun (WGS) entry which is preliminary data.</text>
</comment>
<sequence>MTTSEKNPLIGVRIATDYRAIGHIVEGLLLLLFMTFTFATYGLHTSFVLLSVLGVFEVVRGSLLLRDIINDNQKGLYGYLALSFINFILRHGYGNSSDVRHWFGSNSGRSFDSIYFFVQLFLFFYEGILFCYVVRFYGNIEVFRNEKKGNDNVNVWIRIFTHYRAVAHAVEGLILCSLIVASVGQLFIVYGIFEAAKGTLLLKGIKKESVILIRIYSVLHFSMLCIKIALGIFAAAVLFVSDPVFFITVKLAVLYLTYEWFFFFCVYKYIRTLIRRRQSKQGSEGGIPYEKLGEFMGIEREKNGVEKSGEYLGVQCEQSQADEPSAHLDAKCEKSAVEKLTQYLEAQNEEKGAEKVIPNVEMHI</sequence>
<feature type="transmembrane region" description="Helical" evidence="1">
    <location>
        <begin position="114"/>
        <end position="137"/>
    </location>
</feature>
<feature type="transmembrane region" description="Helical" evidence="1">
    <location>
        <begin position="28"/>
        <end position="56"/>
    </location>
</feature>
<feature type="transmembrane region" description="Helical" evidence="1">
    <location>
        <begin position="76"/>
        <end position="93"/>
    </location>
</feature>
<feature type="transmembrane region" description="Helical" evidence="1">
    <location>
        <begin position="213"/>
        <end position="239"/>
    </location>
</feature>
<dbReference type="Proteomes" id="UP001168821">
    <property type="component" value="Unassembled WGS sequence"/>
</dbReference>
<proteinExistence type="predicted"/>
<organism evidence="2 3">
    <name type="scientific">Zophobas morio</name>
    <dbReference type="NCBI Taxonomy" id="2755281"/>
    <lineage>
        <taxon>Eukaryota</taxon>
        <taxon>Metazoa</taxon>
        <taxon>Ecdysozoa</taxon>
        <taxon>Arthropoda</taxon>
        <taxon>Hexapoda</taxon>
        <taxon>Insecta</taxon>
        <taxon>Pterygota</taxon>
        <taxon>Neoptera</taxon>
        <taxon>Endopterygota</taxon>
        <taxon>Coleoptera</taxon>
        <taxon>Polyphaga</taxon>
        <taxon>Cucujiformia</taxon>
        <taxon>Tenebrionidae</taxon>
        <taxon>Zophobas</taxon>
    </lineage>
</organism>
<evidence type="ECO:0000313" key="3">
    <source>
        <dbReference type="Proteomes" id="UP001168821"/>
    </source>
</evidence>
<dbReference type="EMBL" id="JALNTZ010000003">
    <property type="protein sequence ID" value="KAJ3657683.1"/>
    <property type="molecule type" value="Genomic_DNA"/>
</dbReference>
<keyword evidence="1" id="KW-1133">Transmembrane helix</keyword>
<feature type="transmembrane region" description="Helical" evidence="1">
    <location>
        <begin position="245"/>
        <end position="270"/>
    </location>
</feature>
<gene>
    <name evidence="2" type="ORF">Zmor_009470</name>
</gene>
<keyword evidence="3" id="KW-1185">Reference proteome</keyword>
<evidence type="ECO:0000313" key="2">
    <source>
        <dbReference type="EMBL" id="KAJ3657683.1"/>
    </source>
</evidence>
<reference evidence="2" key="1">
    <citation type="journal article" date="2023" name="G3 (Bethesda)">
        <title>Whole genome assemblies of Zophobas morio and Tenebrio molitor.</title>
        <authorList>
            <person name="Kaur S."/>
            <person name="Stinson S.A."/>
            <person name="diCenzo G.C."/>
        </authorList>
    </citation>
    <scope>NUCLEOTIDE SEQUENCE</scope>
    <source>
        <strain evidence="2">QUZm001</strain>
    </source>
</reference>
<accession>A0AA38MIV3</accession>
<name>A0AA38MIV3_9CUCU</name>
<protein>
    <submittedName>
        <fullName evidence="2">Uncharacterized protein</fullName>
    </submittedName>
</protein>
<dbReference type="AlphaFoldDB" id="A0AA38MIV3"/>